<evidence type="ECO:0000256" key="2">
    <source>
        <dbReference type="ARBA" id="ARBA00023315"/>
    </source>
</evidence>
<dbReference type="InterPro" id="IPR016181">
    <property type="entry name" value="Acyl_CoA_acyltransferase"/>
</dbReference>
<keyword evidence="2" id="KW-0012">Acyltransferase</keyword>
<proteinExistence type="predicted"/>
<evidence type="ECO:0000256" key="1">
    <source>
        <dbReference type="ARBA" id="ARBA00022679"/>
    </source>
</evidence>
<dbReference type="InterPro" id="IPR050832">
    <property type="entry name" value="Bact_Acetyltransf"/>
</dbReference>
<comment type="caution">
    <text evidence="4">The sequence shown here is derived from an EMBL/GenBank/DDBJ whole genome shotgun (WGS) entry which is preliminary data.</text>
</comment>
<evidence type="ECO:0000259" key="3">
    <source>
        <dbReference type="PROSITE" id="PS51186"/>
    </source>
</evidence>
<feature type="domain" description="N-acetyltransferase" evidence="3">
    <location>
        <begin position="1"/>
        <end position="122"/>
    </location>
</feature>
<organism evidence="4 5">
    <name type="scientific">Actinokineospora xionganensis</name>
    <dbReference type="NCBI Taxonomy" id="2684470"/>
    <lineage>
        <taxon>Bacteria</taxon>
        <taxon>Bacillati</taxon>
        <taxon>Actinomycetota</taxon>
        <taxon>Actinomycetes</taxon>
        <taxon>Pseudonocardiales</taxon>
        <taxon>Pseudonocardiaceae</taxon>
        <taxon>Actinokineospora</taxon>
    </lineage>
</organism>
<accession>A0ABR7L5L7</accession>
<dbReference type="PANTHER" id="PTHR43877">
    <property type="entry name" value="AMINOALKYLPHOSPHONATE N-ACETYLTRANSFERASE-RELATED-RELATED"/>
    <property type="match status" value="1"/>
</dbReference>
<feature type="domain" description="N-acetyltransferase" evidence="3">
    <location>
        <begin position="129"/>
        <end position="268"/>
    </location>
</feature>
<dbReference type="PROSITE" id="PS51186">
    <property type="entry name" value="GNAT"/>
    <property type="match status" value="2"/>
</dbReference>
<protein>
    <submittedName>
        <fullName evidence="4">GNAT family N-acetyltransferase</fullName>
    </submittedName>
</protein>
<dbReference type="CDD" id="cd04301">
    <property type="entry name" value="NAT_SF"/>
    <property type="match status" value="1"/>
</dbReference>
<keyword evidence="1" id="KW-0808">Transferase</keyword>
<reference evidence="4 5" key="1">
    <citation type="submission" date="2020-06" db="EMBL/GenBank/DDBJ databases">
        <title>Actinokineospora xiongansis sp. nov., isolated from soil of Baiyangdian.</title>
        <authorList>
            <person name="Zhang X."/>
        </authorList>
    </citation>
    <scope>NUCLEOTIDE SEQUENCE [LARGE SCALE GENOMIC DNA]</scope>
    <source>
        <strain evidence="4 5">HBU206404</strain>
    </source>
</reference>
<dbReference type="SUPFAM" id="SSF55729">
    <property type="entry name" value="Acyl-CoA N-acyltransferases (Nat)"/>
    <property type="match status" value="2"/>
</dbReference>
<keyword evidence="5" id="KW-1185">Reference proteome</keyword>
<dbReference type="Proteomes" id="UP000734823">
    <property type="component" value="Unassembled WGS sequence"/>
</dbReference>
<evidence type="ECO:0000313" key="4">
    <source>
        <dbReference type="EMBL" id="MBC6447843.1"/>
    </source>
</evidence>
<name>A0ABR7L5L7_9PSEU</name>
<dbReference type="EMBL" id="JABVED010000005">
    <property type="protein sequence ID" value="MBC6447843.1"/>
    <property type="molecule type" value="Genomic_DNA"/>
</dbReference>
<dbReference type="PANTHER" id="PTHR43877:SF1">
    <property type="entry name" value="ACETYLTRANSFERASE"/>
    <property type="match status" value="1"/>
</dbReference>
<dbReference type="Gene3D" id="3.40.630.30">
    <property type="match status" value="1"/>
</dbReference>
<dbReference type="InterPro" id="IPR000182">
    <property type="entry name" value="GNAT_dom"/>
</dbReference>
<gene>
    <name evidence="4" type="ORF">GPZ80_11745</name>
</gene>
<sequence>MSAAELRRDIAEPTPAQRGAIWVACLDDAVVGWAACGLNSWTSQAGVGFLNLHVHPAHRRAGIGSSLLSRTDGHLADIGAKRVEVFAAADSVDFAVAQGFAPAREMRYASLDPRFVPRCPPSPAGVEVVSIAAVDPRLVYDADTAASLDEPNFAPIDSFDYDEWLTEVWSAPMLDHDLSTAAMVDGKVACFTAVQTDGDRAWSGMTGTVRGHRGRGLARLVKSTALARAATAGIVRASTSMDARNAPMLAVNHWLGYRQVATRIGLIR</sequence>
<dbReference type="Pfam" id="PF00583">
    <property type="entry name" value="Acetyltransf_1"/>
    <property type="match status" value="1"/>
</dbReference>
<evidence type="ECO:0000313" key="5">
    <source>
        <dbReference type="Proteomes" id="UP000734823"/>
    </source>
</evidence>